<dbReference type="EMBL" id="UINC01080023">
    <property type="protein sequence ID" value="SVC22583.1"/>
    <property type="molecule type" value="Genomic_DNA"/>
</dbReference>
<evidence type="ECO:0000313" key="1">
    <source>
        <dbReference type="EMBL" id="SVC22583.1"/>
    </source>
</evidence>
<sequence length="400" mass="41566">MQNNQFEKILGLRFLFNPMKKFLFIITLFSLVFSSLWAQTPVRRYYDDGTPILDMPILGPNQKNLSASKNNGVINAGSESNSSGGDFTNKKEVVTLETTFANNNGSGGIYFQVDVLNASGITVTSLEGNFGNTGTAQVFVRDGVVGSDAGTGWTEVASATISGTGRQSYNVNFSLAAGSHTFFFTGPPGSENYRYTNGTALGNVAAENSDLKIYEGHGSFNTTPGATPGANSYHYTPRIWNGSITYDESSPTISSAALAADNSYIDLTMSSAVYNTTGGSGALEAADFTLTFAQNSGSATAASISSVKQNDNTAEASATALAGGETVIRFFLSITGTPSGVETITITPANGSSIYNAAGAAMASSQTTGAKTLNDKVGPSISSVSLQSDNAKIAVTFPEA</sequence>
<reference evidence="1" key="1">
    <citation type="submission" date="2018-05" db="EMBL/GenBank/DDBJ databases">
        <authorList>
            <person name="Lanie J.A."/>
            <person name="Ng W.-L."/>
            <person name="Kazmierczak K.M."/>
            <person name="Andrzejewski T.M."/>
            <person name="Davidsen T.M."/>
            <person name="Wayne K.J."/>
            <person name="Tettelin H."/>
            <person name="Glass J.I."/>
            <person name="Rusch D."/>
            <person name="Podicherti R."/>
            <person name="Tsui H.-C.T."/>
            <person name="Winkler M.E."/>
        </authorList>
    </citation>
    <scope>NUCLEOTIDE SEQUENCE</scope>
</reference>
<accession>A0A382KGP0</accession>
<protein>
    <submittedName>
        <fullName evidence="1">Uncharacterized protein</fullName>
    </submittedName>
</protein>
<organism evidence="1">
    <name type="scientific">marine metagenome</name>
    <dbReference type="NCBI Taxonomy" id="408172"/>
    <lineage>
        <taxon>unclassified sequences</taxon>
        <taxon>metagenomes</taxon>
        <taxon>ecological metagenomes</taxon>
    </lineage>
</organism>
<proteinExistence type="predicted"/>
<gene>
    <name evidence="1" type="ORF">METZ01_LOCUS275437</name>
</gene>
<feature type="non-terminal residue" evidence="1">
    <location>
        <position position="400"/>
    </location>
</feature>
<dbReference type="AlphaFoldDB" id="A0A382KGP0"/>
<name>A0A382KGP0_9ZZZZ</name>